<comment type="similarity">
    <text evidence="1">Belongs to the short-chain dehydrogenases/reductases (SDR) family.</text>
</comment>
<dbReference type="PRINTS" id="PR00081">
    <property type="entry name" value="GDHRDH"/>
</dbReference>
<dbReference type="GO" id="GO:0016020">
    <property type="term" value="C:membrane"/>
    <property type="evidence" value="ECO:0007669"/>
    <property type="project" value="TreeGrafter"/>
</dbReference>
<comment type="caution">
    <text evidence="3">The sequence shown here is derived from an EMBL/GenBank/DDBJ whole genome shotgun (WGS) entry which is preliminary data.</text>
</comment>
<dbReference type="SUPFAM" id="SSF51735">
    <property type="entry name" value="NAD(P)-binding Rossmann-fold domains"/>
    <property type="match status" value="1"/>
</dbReference>
<evidence type="ECO:0000256" key="2">
    <source>
        <dbReference type="ARBA" id="ARBA00023002"/>
    </source>
</evidence>
<dbReference type="Proteomes" id="UP000288607">
    <property type="component" value="Unassembled WGS sequence"/>
</dbReference>
<name>A0A430FFC7_9BIFI</name>
<dbReference type="NCBIfam" id="NF006073">
    <property type="entry name" value="PRK08219.1"/>
    <property type="match status" value="1"/>
</dbReference>
<dbReference type="InterPro" id="IPR036291">
    <property type="entry name" value="NAD(P)-bd_dom_sf"/>
</dbReference>
<proteinExistence type="inferred from homology"/>
<dbReference type="InterPro" id="IPR002347">
    <property type="entry name" value="SDR_fam"/>
</dbReference>
<dbReference type="RefSeq" id="WP_126029727.1">
    <property type="nucleotide sequence ID" value="NZ_QXGJ01000003.1"/>
</dbReference>
<accession>A0A430FFC7</accession>
<dbReference type="GO" id="GO:0016491">
    <property type="term" value="F:oxidoreductase activity"/>
    <property type="evidence" value="ECO:0007669"/>
    <property type="project" value="UniProtKB-KW"/>
</dbReference>
<dbReference type="OrthoDB" id="158573at2"/>
<dbReference type="InterPro" id="IPR020904">
    <property type="entry name" value="Sc_DH/Rdtase_CS"/>
</dbReference>
<reference evidence="3 4" key="1">
    <citation type="submission" date="2018-09" db="EMBL/GenBank/DDBJ databases">
        <title>Characterization of the phylogenetic diversity of five novel species belonging to the genus Bifidobacterium.</title>
        <authorList>
            <person name="Lugli G.A."/>
            <person name="Duranti S."/>
            <person name="Milani C."/>
        </authorList>
    </citation>
    <scope>NUCLEOTIDE SEQUENCE [LARGE SCALE GENOMIC DNA]</scope>
    <source>
        <strain evidence="3 4">2028B</strain>
    </source>
</reference>
<dbReference type="EMBL" id="QXGJ01000003">
    <property type="protein sequence ID" value="RSX51559.1"/>
    <property type="molecule type" value="Genomic_DNA"/>
</dbReference>
<dbReference type="PROSITE" id="PS00061">
    <property type="entry name" value="ADH_SHORT"/>
    <property type="match status" value="1"/>
</dbReference>
<evidence type="ECO:0000313" key="4">
    <source>
        <dbReference type="Proteomes" id="UP000288607"/>
    </source>
</evidence>
<dbReference type="AlphaFoldDB" id="A0A430FFC7"/>
<keyword evidence="2" id="KW-0560">Oxidoreductase</keyword>
<sequence>MTDNRNKRTRVAVVTGAGGGVGGRLVHTLAANGWRVLAVVRKDSDVRELDAIDGVQAHLVDLLDAEGIERWTAWVNEHEPDGIDLLANVAAVASVGSIETATADVWDTVLRTNVVAPALLTRGLLPAIRRTRGSIVFVNSGAGERAIPNHAVYASSKHALRALANTIRLEEAGNGVRVGTVYPGQIDTGMLRGIDETLGVEFHGEDYIRPQTVADAIVWIANAPDDVHITNVDLRPRQEVSSSFNV</sequence>
<organism evidence="3 4">
    <name type="scientific">Bifidobacterium callimiconis</name>
    <dbReference type="NCBI Taxonomy" id="2306973"/>
    <lineage>
        <taxon>Bacteria</taxon>
        <taxon>Bacillati</taxon>
        <taxon>Actinomycetota</taxon>
        <taxon>Actinomycetes</taxon>
        <taxon>Bifidobacteriales</taxon>
        <taxon>Bifidobacteriaceae</taxon>
        <taxon>Bifidobacterium</taxon>
    </lineage>
</organism>
<dbReference type="PANTHER" id="PTHR44196">
    <property type="entry name" value="DEHYDROGENASE/REDUCTASE SDR FAMILY MEMBER 7B"/>
    <property type="match status" value="1"/>
</dbReference>
<keyword evidence="4" id="KW-1185">Reference proteome</keyword>
<dbReference type="PANTHER" id="PTHR44196:SF1">
    <property type="entry name" value="DEHYDROGENASE_REDUCTASE SDR FAMILY MEMBER 7B"/>
    <property type="match status" value="1"/>
</dbReference>
<dbReference type="Gene3D" id="3.40.50.720">
    <property type="entry name" value="NAD(P)-binding Rossmann-like Domain"/>
    <property type="match status" value="1"/>
</dbReference>
<evidence type="ECO:0000256" key="1">
    <source>
        <dbReference type="ARBA" id="ARBA00006484"/>
    </source>
</evidence>
<dbReference type="Pfam" id="PF00106">
    <property type="entry name" value="adh_short"/>
    <property type="match status" value="1"/>
</dbReference>
<gene>
    <name evidence="3" type="ORF">D2E23_0822</name>
</gene>
<protein>
    <submittedName>
        <fullName evidence="3">SDR family oxidoreductase</fullName>
    </submittedName>
</protein>
<evidence type="ECO:0000313" key="3">
    <source>
        <dbReference type="EMBL" id="RSX51559.1"/>
    </source>
</evidence>